<dbReference type="OrthoDB" id="7345770at2"/>
<evidence type="ECO:0000256" key="5">
    <source>
        <dbReference type="ARBA" id="ARBA00022692"/>
    </source>
</evidence>
<dbReference type="EMBL" id="WTYZ01000001">
    <property type="protein sequence ID" value="MXO82253.1"/>
    <property type="molecule type" value="Genomic_DNA"/>
</dbReference>
<dbReference type="PANTHER" id="PTHR30269">
    <property type="entry name" value="TRANSMEMBRANE PROTEIN YFCA"/>
    <property type="match status" value="1"/>
</dbReference>
<feature type="transmembrane region" description="Helical" evidence="8">
    <location>
        <begin position="76"/>
        <end position="96"/>
    </location>
</feature>
<dbReference type="RefSeq" id="WP_160612599.1">
    <property type="nucleotide sequence ID" value="NZ_JAUFQM010000001.1"/>
</dbReference>
<keyword evidence="7 8" id="KW-0472">Membrane</keyword>
<dbReference type="InterPro" id="IPR002781">
    <property type="entry name" value="TM_pro_TauE-like"/>
</dbReference>
<keyword evidence="5 8" id="KW-0812">Transmembrane</keyword>
<accession>A0A844Z600</accession>
<dbReference type="GO" id="GO:0005886">
    <property type="term" value="C:plasma membrane"/>
    <property type="evidence" value="ECO:0007669"/>
    <property type="project" value="UniProtKB-SubCell"/>
</dbReference>
<keyword evidence="3" id="KW-0813">Transport</keyword>
<reference evidence="9 10" key="1">
    <citation type="submission" date="2019-12" db="EMBL/GenBank/DDBJ databases">
        <title>Genomic-based taxomic classification of the family Erythrobacteraceae.</title>
        <authorList>
            <person name="Xu L."/>
        </authorList>
    </citation>
    <scope>NUCLEOTIDE SEQUENCE [LARGE SCALE GENOMIC DNA]</scope>
    <source>
        <strain evidence="9 10">KCTC 42006</strain>
    </source>
</reference>
<comment type="caution">
    <text evidence="9">The sequence shown here is derived from an EMBL/GenBank/DDBJ whole genome shotgun (WGS) entry which is preliminary data.</text>
</comment>
<feature type="transmembrane region" description="Helical" evidence="8">
    <location>
        <begin position="133"/>
        <end position="151"/>
    </location>
</feature>
<dbReference type="InterPro" id="IPR052017">
    <property type="entry name" value="TSUP"/>
</dbReference>
<feature type="transmembrane region" description="Helical" evidence="8">
    <location>
        <begin position="197"/>
        <end position="219"/>
    </location>
</feature>
<feature type="transmembrane region" description="Helical" evidence="8">
    <location>
        <begin position="31"/>
        <end position="64"/>
    </location>
</feature>
<dbReference type="Proteomes" id="UP000460290">
    <property type="component" value="Unassembled WGS sequence"/>
</dbReference>
<feature type="transmembrane region" description="Helical" evidence="8">
    <location>
        <begin position="171"/>
        <end position="190"/>
    </location>
</feature>
<feature type="transmembrane region" description="Helical" evidence="8">
    <location>
        <begin position="225"/>
        <end position="247"/>
    </location>
</feature>
<dbReference type="PANTHER" id="PTHR30269:SF37">
    <property type="entry name" value="MEMBRANE TRANSPORTER PROTEIN"/>
    <property type="match status" value="1"/>
</dbReference>
<organism evidence="9 10">
    <name type="scientific">Pontixanthobacter aestiaquae</name>
    <dbReference type="NCBI Taxonomy" id="1509367"/>
    <lineage>
        <taxon>Bacteria</taxon>
        <taxon>Pseudomonadati</taxon>
        <taxon>Pseudomonadota</taxon>
        <taxon>Alphaproteobacteria</taxon>
        <taxon>Sphingomonadales</taxon>
        <taxon>Erythrobacteraceae</taxon>
        <taxon>Pontixanthobacter</taxon>
    </lineage>
</organism>
<evidence type="ECO:0000256" key="3">
    <source>
        <dbReference type="ARBA" id="ARBA00022448"/>
    </source>
</evidence>
<gene>
    <name evidence="9" type="ORF">GRI35_02545</name>
</gene>
<evidence type="ECO:0000256" key="4">
    <source>
        <dbReference type="ARBA" id="ARBA00022475"/>
    </source>
</evidence>
<dbReference type="Pfam" id="PF01925">
    <property type="entry name" value="TauE"/>
    <property type="match status" value="1"/>
</dbReference>
<keyword evidence="4 8" id="KW-1003">Cell membrane</keyword>
<evidence type="ECO:0000313" key="9">
    <source>
        <dbReference type="EMBL" id="MXO82253.1"/>
    </source>
</evidence>
<evidence type="ECO:0000256" key="6">
    <source>
        <dbReference type="ARBA" id="ARBA00022989"/>
    </source>
</evidence>
<comment type="subcellular location">
    <subcellularLocation>
        <location evidence="1 8">Cell membrane</location>
        <topology evidence="1 8">Multi-pass membrane protein</topology>
    </subcellularLocation>
</comment>
<evidence type="ECO:0000256" key="7">
    <source>
        <dbReference type="ARBA" id="ARBA00023136"/>
    </source>
</evidence>
<sequence length="249" mass="25613">MEFLAGYTTLQLAAALTAAFGAAFIRGLAGFGLAILLVPVLALAMSPVEAVLATNVVAVLIGLSEIKRITREAEKSAWTISMLVVIATFPGLYLLSITAPPLARVLIALIALSAFFAMFLPKRPAQQPGAAQTGIVGLISGLLTGFAGMPGPPVVPYYLGRDIPKEIAKPSMLLIFTIAAAAGLASGAVIGVLDWGLIVLGVLLFPAVLLGNYLGALAFGKVSDTVWRIFVMAVLAATALASLARLLGS</sequence>
<name>A0A844Z600_9SPHN</name>
<proteinExistence type="inferred from homology"/>
<comment type="similarity">
    <text evidence="2 8">Belongs to the 4-toluene sulfonate uptake permease (TSUP) (TC 2.A.102) family.</text>
</comment>
<feature type="transmembrane region" description="Helical" evidence="8">
    <location>
        <begin position="102"/>
        <end position="121"/>
    </location>
</feature>
<evidence type="ECO:0000313" key="10">
    <source>
        <dbReference type="Proteomes" id="UP000460290"/>
    </source>
</evidence>
<keyword evidence="10" id="KW-1185">Reference proteome</keyword>
<keyword evidence="6 8" id="KW-1133">Transmembrane helix</keyword>
<protein>
    <recommendedName>
        <fullName evidence="8">Probable membrane transporter protein</fullName>
    </recommendedName>
</protein>
<dbReference type="AlphaFoldDB" id="A0A844Z600"/>
<evidence type="ECO:0000256" key="8">
    <source>
        <dbReference type="RuleBase" id="RU363041"/>
    </source>
</evidence>
<evidence type="ECO:0000256" key="2">
    <source>
        <dbReference type="ARBA" id="ARBA00009142"/>
    </source>
</evidence>
<evidence type="ECO:0000256" key="1">
    <source>
        <dbReference type="ARBA" id="ARBA00004651"/>
    </source>
</evidence>